<keyword evidence="3" id="KW-0732">Signal</keyword>
<gene>
    <name evidence="4" type="ORF">GCM10010358_19020</name>
</gene>
<evidence type="ECO:0000256" key="2">
    <source>
        <dbReference type="SAM" id="Phobius"/>
    </source>
</evidence>
<evidence type="ECO:0000256" key="1">
    <source>
        <dbReference type="SAM" id="MobiDB-lite"/>
    </source>
</evidence>
<keyword evidence="2" id="KW-0472">Membrane</keyword>
<feature type="chain" id="PRO_5037541763" description="Gram-positive cocci surface proteins LPxTG domain-containing protein" evidence="3">
    <location>
        <begin position="31"/>
        <end position="328"/>
    </location>
</feature>
<feature type="region of interest" description="Disordered" evidence="1">
    <location>
        <begin position="29"/>
        <end position="99"/>
    </location>
</feature>
<evidence type="ECO:0000256" key="3">
    <source>
        <dbReference type="SAM" id="SignalP"/>
    </source>
</evidence>
<reference evidence="4" key="1">
    <citation type="journal article" date="2014" name="Int. J. Syst. Evol. Microbiol.">
        <title>Complete genome sequence of Corynebacterium casei LMG S-19264T (=DSM 44701T), isolated from a smear-ripened cheese.</title>
        <authorList>
            <consortium name="US DOE Joint Genome Institute (JGI-PGF)"/>
            <person name="Walter F."/>
            <person name="Albersmeier A."/>
            <person name="Kalinowski J."/>
            <person name="Ruckert C."/>
        </authorList>
    </citation>
    <scope>NUCLEOTIDE SEQUENCE</scope>
    <source>
        <strain evidence="4">JCM 4790</strain>
    </source>
</reference>
<reference evidence="4" key="2">
    <citation type="submission" date="2020-09" db="EMBL/GenBank/DDBJ databases">
        <authorList>
            <person name="Sun Q."/>
            <person name="Ohkuma M."/>
        </authorList>
    </citation>
    <scope>NUCLEOTIDE SEQUENCE</scope>
    <source>
        <strain evidence="4">JCM 4790</strain>
    </source>
</reference>
<accession>A0A918KIG3</accession>
<feature type="compositionally biased region" description="Low complexity" evidence="1">
    <location>
        <begin position="29"/>
        <end position="82"/>
    </location>
</feature>
<keyword evidence="2" id="KW-1133">Transmembrane helix</keyword>
<feature type="signal peptide" evidence="3">
    <location>
        <begin position="1"/>
        <end position="30"/>
    </location>
</feature>
<evidence type="ECO:0000313" key="5">
    <source>
        <dbReference type="Proteomes" id="UP000619244"/>
    </source>
</evidence>
<feature type="region of interest" description="Disordered" evidence="1">
    <location>
        <begin position="272"/>
        <end position="302"/>
    </location>
</feature>
<comment type="caution">
    <text evidence="4">The sequence shown here is derived from an EMBL/GenBank/DDBJ whole genome shotgun (WGS) entry which is preliminary data.</text>
</comment>
<protein>
    <recommendedName>
        <fullName evidence="6">Gram-positive cocci surface proteins LPxTG domain-containing protein</fullName>
    </recommendedName>
</protein>
<evidence type="ECO:0008006" key="6">
    <source>
        <dbReference type="Google" id="ProtNLM"/>
    </source>
</evidence>
<dbReference type="AlphaFoldDB" id="A0A918KIG3"/>
<name>A0A918KIG3_9ACTN</name>
<proteinExistence type="predicted"/>
<sequence length="328" mass="33402">MRLPKPGNPAAAAVTLAATALVLAPVPAPAAAPGTARTTAAPTRPAARTQPAAPAKPIPLATAVRAAPAAPGRATAARAAPTAPVPPAADPPAPTARTAQASPLLAAEYVPTCGDVGDAVDPGSRDFPLRARLRGGPDAYEAGGEPVAWSLDLTNTTRTACGNIHPVLVLVDEARTLRPEQLRVEFTADGRTHPVFFERTDRDENVGVFDDGFPGFTVAPGETVTVPVRMAVASGTVPGEVVASAAVVQRREDDGDWVGESGDHRFRVVDEVPDREPGDAPGRPGDVPPSADGLARTGGPAPRALLGTATAALALLAAGTLLVRRARR</sequence>
<feature type="transmembrane region" description="Helical" evidence="2">
    <location>
        <begin position="304"/>
        <end position="323"/>
    </location>
</feature>
<evidence type="ECO:0000313" key="4">
    <source>
        <dbReference type="EMBL" id="GGX64850.1"/>
    </source>
</evidence>
<dbReference type="EMBL" id="BMVU01000005">
    <property type="protein sequence ID" value="GGX64850.1"/>
    <property type="molecule type" value="Genomic_DNA"/>
</dbReference>
<dbReference type="RefSeq" id="WP_229919213.1">
    <property type="nucleotide sequence ID" value="NZ_BMVU01000005.1"/>
</dbReference>
<organism evidence="4 5">
    <name type="scientific">Streptomyces minutiscleroticus</name>
    <dbReference type="NCBI Taxonomy" id="68238"/>
    <lineage>
        <taxon>Bacteria</taxon>
        <taxon>Bacillati</taxon>
        <taxon>Actinomycetota</taxon>
        <taxon>Actinomycetes</taxon>
        <taxon>Kitasatosporales</taxon>
        <taxon>Streptomycetaceae</taxon>
        <taxon>Streptomyces</taxon>
    </lineage>
</organism>
<keyword evidence="5" id="KW-1185">Reference proteome</keyword>
<keyword evidence="2" id="KW-0812">Transmembrane</keyword>
<dbReference type="Proteomes" id="UP000619244">
    <property type="component" value="Unassembled WGS sequence"/>
</dbReference>
<feature type="compositionally biased region" description="Pro residues" evidence="1">
    <location>
        <begin position="83"/>
        <end position="94"/>
    </location>
</feature>